<dbReference type="Pfam" id="PF05635">
    <property type="entry name" value="23S_rRNA_IVP"/>
    <property type="match status" value="1"/>
</dbReference>
<dbReference type="PANTHER" id="PTHR38471:SF2">
    <property type="entry name" value="FOUR HELIX BUNDLE PROTEIN"/>
    <property type="match status" value="1"/>
</dbReference>
<evidence type="ECO:0000313" key="1">
    <source>
        <dbReference type="EMBL" id="MDQ2070129.1"/>
    </source>
</evidence>
<organism evidence="1 2">
    <name type="scientific">Natronospira bacteriovora</name>
    <dbReference type="NCBI Taxonomy" id="3069753"/>
    <lineage>
        <taxon>Bacteria</taxon>
        <taxon>Pseudomonadati</taxon>
        <taxon>Pseudomonadota</taxon>
        <taxon>Gammaproteobacteria</taxon>
        <taxon>Natronospirales</taxon>
        <taxon>Natronospiraceae</taxon>
        <taxon>Natronospira</taxon>
    </lineage>
</organism>
<name>A0ABU0W7Z5_9GAMM</name>
<dbReference type="SUPFAM" id="SSF158446">
    <property type="entry name" value="IVS-encoded protein-like"/>
    <property type="match status" value="1"/>
</dbReference>
<comment type="caution">
    <text evidence="1">The sequence shown here is derived from an EMBL/GenBank/DDBJ whole genome shotgun (WGS) entry which is preliminary data.</text>
</comment>
<dbReference type="Gene3D" id="1.20.1440.60">
    <property type="entry name" value="23S rRNA-intervening sequence"/>
    <property type="match status" value="1"/>
</dbReference>
<accession>A0ABU0W7Z5</accession>
<protein>
    <submittedName>
        <fullName evidence="1">Four helix bundle protein</fullName>
    </submittedName>
</protein>
<dbReference type="Proteomes" id="UP001239019">
    <property type="component" value="Unassembled WGS sequence"/>
</dbReference>
<dbReference type="PANTHER" id="PTHR38471">
    <property type="entry name" value="FOUR HELIX BUNDLE PROTEIN"/>
    <property type="match status" value="1"/>
</dbReference>
<dbReference type="NCBIfam" id="TIGR02436">
    <property type="entry name" value="four helix bundle protein"/>
    <property type="match status" value="1"/>
</dbReference>
<dbReference type="InterPro" id="IPR036583">
    <property type="entry name" value="23S_rRNA_IVS_sf"/>
</dbReference>
<dbReference type="EMBL" id="JAVDDT010000006">
    <property type="protein sequence ID" value="MDQ2070129.1"/>
    <property type="molecule type" value="Genomic_DNA"/>
</dbReference>
<proteinExistence type="predicted"/>
<gene>
    <name evidence="1" type="ORF">RBH19_09595</name>
</gene>
<evidence type="ECO:0000313" key="2">
    <source>
        <dbReference type="Proteomes" id="UP001239019"/>
    </source>
</evidence>
<sequence length="118" mass="13137">MTRAHHKLRAWQEAVTLVKLVYRFTGQFPADERYGLMSQMRRAAVSVPSNISEGAARATSADMVRFLVMARGSLAELETQVIIANELGFSRPDAELTDQLDTVFSLLGGLIRQKQDVL</sequence>
<dbReference type="CDD" id="cd16377">
    <property type="entry name" value="23S_rRNA_IVP_like"/>
    <property type="match status" value="1"/>
</dbReference>
<dbReference type="RefSeq" id="WP_306728629.1">
    <property type="nucleotide sequence ID" value="NZ_JAVDDT010000006.1"/>
</dbReference>
<reference evidence="1 2" key="1">
    <citation type="submission" date="2023-08" db="EMBL/GenBank/DDBJ databases">
        <title>Whole-genome sequencing of halo(alkali)philic microorganisms from hypersaline lakes.</title>
        <authorList>
            <person name="Sorokin D.Y."/>
            <person name="Abbas B."/>
            <person name="Merkel A.Y."/>
        </authorList>
    </citation>
    <scope>NUCLEOTIDE SEQUENCE [LARGE SCALE GENOMIC DNA]</scope>
    <source>
        <strain evidence="1 2">AB-CW4</strain>
    </source>
</reference>
<keyword evidence="2" id="KW-1185">Reference proteome</keyword>
<dbReference type="InterPro" id="IPR012657">
    <property type="entry name" value="23S_rRNA-intervening_sequence"/>
</dbReference>